<dbReference type="InterPro" id="IPR051613">
    <property type="entry name" value="ABC_transp_permease_HisMQ"/>
</dbReference>
<keyword evidence="3 9" id="KW-0813">Transport</keyword>
<evidence type="ECO:0000256" key="4">
    <source>
        <dbReference type="ARBA" id="ARBA00022475"/>
    </source>
</evidence>
<evidence type="ECO:0000256" key="6">
    <source>
        <dbReference type="ARBA" id="ARBA00022692"/>
    </source>
</evidence>
<evidence type="ECO:0000313" key="11">
    <source>
        <dbReference type="EMBL" id="NEJ74453.1"/>
    </source>
</evidence>
<dbReference type="NCBIfam" id="TIGR01726">
    <property type="entry name" value="HEQRo_perm_3TM"/>
    <property type="match status" value="1"/>
</dbReference>
<dbReference type="PROSITE" id="PS50928">
    <property type="entry name" value="ABC_TM1"/>
    <property type="match status" value="1"/>
</dbReference>
<sequence>MLADFWILMVERGWALALLRGSAITIAIGLLGMSLGFVIATPLAVLRWQKVAVVSQLVDAYSIVVRGVPGLLVIYLLFFGSVDWVKTATTAFGYQDSVDNAYPYIIGVIAIAAISCAYSIEVIRGALQAVPHGLIEAARSLALPGTVTFFRITFPLALRLALGGINNVWQMTIKDTSLISVVGLQELMRTAAIAAGITRSPLLFYCIAAALFFGMTAVSQSLFSRAERALNRGFGG</sequence>
<dbReference type="PANTHER" id="PTHR30133">
    <property type="entry name" value="CATIONIC AMINO ACID TRANSPORTER, MEMBRANE COMPONENT"/>
    <property type="match status" value="1"/>
</dbReference>
<comment type="subcellular location">
    <subcellularLocation>
        <location evidence="1">Cell inner membrane</location>
        <topology evidence="1">Multi-pass membrane protein</topology>
    </subcellularLocation>
    <subcellularLocation>
        <location evidence="9">Cell membrane</location>
        <topology evidence="9">Multi-pass membrane protein</topology>
    </subcellularLocation>
</comment>
<comment type="caution">
    <text evidence="11">The sequence shown here is derived from an EMBL/GenBank/DDBJ whole genome shotgun (WGS) entry which is preliminary data.</text>
</comment>
<evidence type="ECO:0000256" key="7">
    <source>
        <dbReference type="ARBA" id="ARBA00022989"/>
    </source>
</evidence>
<dbReference type="AlphaFoldDB" id="A0A7K3ULA3"/>
<dbReference type="GO" id="GO:0022857">
    <property type="term" value="F:transmembrane transporter activity"/>
    <property type="evidence" value="ECO:0007669"/>
    <property type="project" value="InterPro"/>
</dbReference>
<feature type="transmembrane region" description="Helical" evidence="9">
    <location>
        <begin position="101"/>
        <end position="120"/>
    </location>
</feature>
<evidence type="ECO:0000256" key="3">
    <source>
        <dbReference type="ARBA" id="ARBA00022448"/>
    </source>
</evidence>
<evidence type="ECO:0000256" key="2">
    <source>
        <dbReference type="ARBA" id="ARBA00010072"/>
    </source>
</evidence>
<evidence type="ECO:0000256" key="8">
    <source>
        <dbReference type="ARBA" id="ARBA00023136"/>
    </source>
</evidence>
<dbReference type="Pfam" id="PF00528">
    <property type="entry name" value="BPD_transp_1"/>
    <property type="match status" value="1"/>
</dbReference>
<dbReference type="RefSeq" id="WP_164015745.1">
    <property type="nucleotide sequence ID" value="NZ_WUFT01000027.1"/>
</dbReference>
<keyword evidence="6 9" id="KW-0812">Transmembrane</keyword>
<proteinExistence type="inferred from homology"/>
<evidence type="ECO:0000256" key="9">
    <source>
        <dbReference type="RuleBase" id="RU363032"/>
    </source>
</evidence>
<dbReference type="Proteomes" id="UP000471753">
    <property type="component" value="Unassembled WGS sequence"/>
</dbReference>
<keyword evidence="5" id="KW-0997">Cell inner membrane</keyword>
<dbReference type="GO" id="GO:0043190">
    <property type="term" value="C:ATP-binding cassette (ABC) transporter complex"/>
    <property type="evidence" value="ECO:0007669"/>
    <property type="project" value="InterPro"/>
</dbReference>
<keyword evidence="7 9" id="KW-1133">Transmembrane helix</keyword>
<dbReference type="SUPFAM" id="SSF161098">
    <property type="entry name" value="MetI-like"/>
    <property type="match status" value="1"/>
</dbReference>
<keyword evidence="4" id="KW-1003">Cell membrane</keyword>
<reference evidence="11 12" key="1">
    <citation type="submission" date="2019-12" db="EMBL/GenBank/DDBJ databases">
        <title>Rhizobium genotypes associated with high levels of biological nitrogen fixation by grain legumes in a temperate-maritime cropping system.</title>
        <authorList>
            <person name="Maluk M."/>
            <person name="Francesc Ferrando Molina F."/>
            <person name="Lopez Del Egido L."/>
            <person name="Lafos M."/>
            <person name="Langarica-Fuentes A."/>
            <person name="Gebre Yohannes G."/>
            <person name="Young M.W."/>
            <person name="Martin P."/>
            <person name="Gantlett R."/>
            <person name="Kenicer G."/>
            <person name="Hawes C."/>
            <person name="Begg G.S."/>
            <person name="Quilliam R.S."/>
            <person name="Squire G.R."/>
            <person name="Poole P.S."/>
            <person name="Young P.W."/>
            <person name="Iannetta P.M."/>
            <person name="James E.K."/>
        </authorList>
    </citation>
    <scope>NUCLEOTIDE SEQUENCE [LARGE SCALE GENOMIC DNA]</scope>
    <source>
        <strain evidence="11 12">JHI366</strain>
    </source>
</reference>
<feature type="transmembrane region" description="Helical" evidence="9">
    <location>
        <begin position="58"/>
        <end position="81"/>
    </location>
</feature>
<dbReference type="InterPro" id="IPR035906">
    <property type="entry name" value="MetI-like_sf"/>
</dbReference>
<evidence type="ECO:0000256" key="5">
    <source>
        <dbReference type="ARBA" id="ARBA00022519"/>
    </source>
</evidence>
<dbReference type="EMBL" id="WUFT01000027">
    <property type="protein sequence ID" value="NEJ74453.1"/>
    <property type="molecule type" value="Genomic_DNA"/>
</dbReference>
<organism evidence="11 12">
    <name type="scientific">Rhizobium phaseoli</name>
    <dbReference type="NCBI Taxonomy" id="396"/>
    <lineage>
        <taxon>Bacteria</taxon>
        <taxon>Pseudomonadati</taxon>
        <taxon>Pseudomonadota</taxon>
        <taxon>Alphaproteobacteria</taxon>
        <taxon>Hyphomicrobiales</taxon>
        <taxon>Rhizobiaceae</taxon>
        <taxon>Rhizobium/Agrobacterium group</taxon>
        <taxon>Rhizobium</taxon>
    </lineage>
</organism>
<accession>A0A7K3ULA3</accession>
<dbReference type="PANTHER" id="PTHR30133:SF2">
    <property type="entry name" value="ARGININE ABC TRANSPORTER PERMEASE PROTEIN ARTQ"/>
    <property type="match status" value="1"/>
</dbReference>
<name>A0A7K3ULA3_9HYPH</name>
<feature type="transmembrane region" description="Helical" evidence="9">
    <location>
        <begin position="202"/>
        <end position="223"/>
    </location>
</feature>
<dbReference type="Gene3D" id="1.10.3720.10">
    <property type="entry name" value="MetI-like"/>
    <property type="match status" value="1"/>
</dbReference>
<comment type="similarity">
    <text evidence="2">Belongs to the binding-protein-dependent transport system permease family. HisMQ subfamily.</text>
</comment>
<dbReference type="InterPro" id="IPR010065">
    <property type="entry name" value="AA_ABC_transptr_permease_3TM"/>
</dbReference>
<evidence type="ECO:0000313" key="12">
    <source>
        <dbReference type="Proteomes" id="UP000471753"/>
    </source>
</evidence>
<protein>
    <submittedName>
        <fullName evidence="11">ABC transporter permease subunit</fullName>
    </submittedName>
</protein>
<evidence type="ECO:0000256" key="1">
    <source>
        <dbReference type="ARBA" id="ARBA00004429"/>
    </source>
</evidence>
<feature type="transmembrane region" description="Helical" evidence="9">
    <location>
        <begin position="23"/>
        <end position="46"/>
    </location>
</feature>
<dbReference type="InterPro" id="IPR000515">
    <property type="entry name" value="MetI-like"/>
</dbReference>
<evidence type="ECO:0000259" key="10">
    <source>
        <dbReference type="PROSITE" id="PS50928"/>
    </source>
</evidence>
<gene>
    <name evidence="11" type="ORF">GR197_28635</name>
</gene>
<feature type="domain" description="ABC transmembrane type-1" evidence="10">
    <location>
        <begin position="22"/>
        <end position="224"/>
    </location>
</feature>
<dbReference type="CDD" id="cd06261">
    <property type="entry name" value="TM_PBP2"/>
    <property type="match status" value="1"/>
</dbReference>
<keyword evidence="8 9" id="KW-0472">Membrane</keyword>